<organism evidence="2 4">
    <name type="scientific">Aequorivita flava</name>
    <dbReference type="NCBI Taxonomy" id="3114371"/>
    <lineage>
        <taxon>Bacteria</taxon>
        <taxon>Pseudomonadati</taxon>
        <taxon>Bacteroidota</taxon>
        <taxon>Flavobacteriia</taxon>
        <taxon>Flavobacteriales</taxon>
        <taxon>Flavobacteriaceae</taxon>
        <taxon>Aequorivita</taxon>
    </lineage>
</organism>
<keyword evidence="5" id="KW-1185">Reference proteome</keyword>
<dbReference type="Gene3D" id="3.40.50.2000">
    <property type="entry name" value="Glycogen Phosphorylase B"/>
    <property type="match status" value="1"/>
</dbReference>
<dbReference type="AlphaFoldDB" id="A0AB35YRX2"/>
<evidence type="ECO:0000313" key="2">
    <source>
        <dbReference type="EMBL" id="MEM0517982.1"/>
    </source>
</evidence>
<evidence type="ECO:0000259" key="1">
    <source>
        <dbReference type="Pfam" id="PF04101"/>
    </source>
</evidence>
<dbReference type="EMBL" id="JAZBJM010000003">
    <property type="protein sequence ID" value="MEM0517982.1"/>
    <property type="molecule type" value="Genomic_DNA"/>
</dbReference>
<dbReference type="Proteomes" id="UP001388259">
    <property type="component" value="Unassembled WGS sequence"/>
</dbReference>
<protein>
    <submittedName>
        <fullName evidence="2">Glycosyltransferase</fullName>
    </submittedName>
</protein>
<reference evidence="2 5" key="1">
    <citation type="submission" date="2024-01" db="EMBL/GenBank/DDBJ databases">
        <title>Aequorivita flavus sp. nov., isolated from deep-sea sediment.</title>
        <authorList>
            <person name="Chen X."/>
        </authorList>
    </citation>
    <scope>NUCLEOTIDE SEQUENCE</scope>
    <source>
        <strain evidence="2">MCCC 1A16923</strain>
        <strain evidence="3 5">MCCC 1A16935</strain>
    </source>
</reference>
<dbReference type="GO" id="GO:0016758">
    <property type="term" value="F:hexosyltransferase activity"/>
    <property type="evidence" value="ECO:0007669"/>
    <property type="project" value="InterPro"/>
</dbReference>
<gene>
    <name evidence="3" type="ORF">VZD24_06145</name>
    <name evidence="2" type="ORF">VZD85_06425</name>
</gene>
<proteinExistence type="predicted"/>
<comment type="caution">
    <text evidence="2">The sequence shown here is derived from an EMBL/GenBank/DDBJ whole genome shotgun (WGS) entry which is preliminary data.</text>
</comment>
<dbReference type="RefSeq" id="WP_342687042.1">
    <property type="nucleotide sequence ID" value="NZ_JAZBJM010000003.1"/>
</dbReference>
<dbReference type="InterPro" id="IPR007235">
    <property type="entry name" value="Glyco_trans_28_C"/>
</dbReference>
<accession>A0AB35YRX2</accession>
<dbReference type="EMBL" id="JBANCF010000003">
    <property type="protein sequence ID" value="MEM0573086.1"/>
    <property type="molecule type" value="Genomic_DNA"/>
</dbReference>
<evidence type="ECO:0000313" key="4">
    <source>
        <dbReference type="Proteomes" id="UP001388259"/>
    </source>
</evidence>
<evidence type="ECO:0000313" key="3">
    <source>
        <dbReference type="EMBL" id="MEM0573086.1"/>
    </source>
</evidence>
<evidence type="ECO:0000313" key="5">
    <source>
        <dbReference type="Proteomes" id="UP001390963"/>
    </source>
</evidence>
<name>A0AB35YRX2_9FLAO</name>
<dbReference type="Proteomes" id="UP001390963">
    <property type="component" value="Unassembled WGS sequence"/>
</dbReference>
<dbReference type="Pfam" id="PF04101">
    <property type="entry name" value="Glyco_tran_28_C"/>
    <property type="match status" value="1"/>
</dbReference>
<sequence>MPQQKTILVAPLNWGLGHATRCIPIIRALLKQNFNVLIASDGAALLLLEKEFPYLEVFELPSYNITYPEKQIFFKWKMFLKLPQLRRTIIAENRFIKKLMSEREIHGIISDNRFGIRNSTIPSIFITHQLRVLTGSTTYFSSRIHQKIIKKFSSCWVPDVPDLIMNLSGKLGHLNNEPFPVEYMGVLSRMKKKELPKTIDILLLLSGPEPQRTQFEKLLINAFKESEKRILMVRGIVENVEKWDDFGNIKAVNYLQTDALEATINESEIIVARSGYTTIMDLTVLEKKVFFVPTPGQYEQEYLAKRLHYLGIAPSCKQQDFKIELLNKILVYKGLKKLAHPPINYTKLFSPFESK</sequence>
<feature type="domain" description="Glycosyl transferase family 28 C-terminal" evidence="1">
    <location>
        <begin position="243"/>
        <end position="329"/>
    </location>
</feature>
<dbReference type="SUPFAM" id="SSF53756">
    <property type="entry name" value="UDP-Glycosyltransferase/glycogen phosphorylase"/>
    <property type="match status" value="1"/>
</dbReference>